<evidence type="ECO:0000259" key="11">
    <source>
        <dbReference type="SMART" id="SM00363"/>
    </source>
</evidence>
<dbReference type="Gene3D" id="3.10.290.10">
    <property type="entry name" value="RNA-binding S4 domain"/>
    <property type="match status" value="1"/>
</dbReference>
<evidence type="ECO:0000256" key="1">
    <source>
        <dbReference type="ARBA" id="ARBA00036390"/>
    </source>
</evidence>
<dbReference type="EC" id="5.4.99.21" evidence="3"/>
<name>I8T3U4_9GAMM</name>
<sequence length="242" mass="26739">MSEPIRLSKAVIALTGCSRRESELYIEGGWVTVDGEVVDAPQFMVAEGQQVELLPGARPDEAEPVTILLHKPAGIESDSGEQRAASLLGADTRVSEHTEPPMRVLRRHFTRLDVPMPLTRQASGLLVLTQDWQVKRKLTEDAGRLEQEYVVDVGGTIAEGGLERLNRGESSGKWKLPACKLSWQSENRLRFAGKDLSAERIEAMCASVGLSASAIKRIRIGSIAMARLQPGQWRYLHKGKRF</sequence>
<dbReference type="SMART" id="SM00363">
    <property type="entry name" value="S4"/>
    <property type="match status" value="1"/>
</dbReference>
<evidence type="ECO:0000256" key="6">
    <source>
        <dbReference type="ARBA" id="ARBA00041697"/>
    </source>
</evidence>
<dbReference type="OrthoDB" id="9807213at2"/>
<evidence type="ECO:0000256" key="9">
    <source>
        <dbReference type="ARBA" id="ARBA00043147"/>
    </source>
</evidence>
<protein>
    <recommendedName>
        <fullName evidence="4">Dual-specificity RNA pseudouridine synthase RluF</fullName>
        <ecNumber evidence="3">5.4.99.21</ecNumber>
    </recommendedName>
    <alternativeName>
        <fullName evidence="6">23S rRNA pseudouridine(2604) synthase</fullName>
    </alternativeName>
    <alternativeName>
        <fullName evidence="8">Ribosomal large subunit pseudouridine synthase F</fullName>
    </alternativeName>
    <alternativeName>
        <fullName evidence="7">rRNA pseudouridylate synthase F</fullName>
    </alternativeName>
    <alternativeName>
        <fullName evidence="9">rRNA-uridine isomerase F</fullName>
    </alternativeName>
    <alternativeName>
        <fullName evidence="5">tRNA(Tyr) pseudouridine(35) synthase</fullName>
    </alternativeName>
</protein>
<dbReference type="InterPro" id="IPR036986">
    <property type="entry name" value="S4_RNA-bd_sf"/>
</dbReference>
<evidence type="ECO:0000256" key="3">
    <source>
        <dbReference type="ARBA" id="ARBA00038922"/>
    </source>
</evidence>
<evidence type="ECO:0000313" key="12">
    <source>
        <dbReference type="EMBL" id="EIT68580.1"/>
    </source>
</evidence>
<dbReference type="PANTHER" id="PTHR47683">
    <property type="entry name" value="PSEUDOURIDINE SYNTHASE FAMILY PROTEIN-RELATED"/>
    <property type="match status" value="1"/>
</dbReference>
<evidence type="ECO:0000256" key="7">
    <source>
        <dbReference type="ARBA" id="ARBA00042843"/>
    </source>
</evidence>
<dbReference type="GO" id="GO:0001522">
    <property type="term" value="P:pseudouridine synthesis"/>
    <property type="evidence" value="ECO:0007669"/>
    <property type="project" value="InterPro"/>
</dbReference>
<dbReference type="CDD" id="cd00165">
    <property type="entry name" value="S4"/>
    <property type="match status" value="1"/>
</dbReference>
<proteinExistence type="predicted"/>
<evidence type="ECO:0000256" key="8">
    <source>
        <dbReference type="ARBA" id="ARBA00042890"/>
    </source>
</evidence>
<dbReference type="GO" id="GO:0006396">
    <property type="term" value="P:RNA processing"/>
    <property type="evidence" value="ECO:0007669"/>
    <property type="project" value="UniProtKB-ARBA"/>
</dbReference>
<dbReference type="PROSITE" id="PS50889">
    <property type="entry name" value="S4"/>
    <property type="match status" value="1"/>
</dbReference>
<accession>I8T3U4</accession>
<dbReference type="PANTHER" id="PTHR47683:SF2">
    <property type="entry name" value="RNA-BINDING S4 DOMAIN-CONTAINING PROTEIN"/>
    <property type="match status" value="1"/>
</dbReference>
<evidence type="ECO:0000313" key="13">
    <source>
        <dbReference type="Proteomes" id="UP000003704"/>
    </source>
</evidence>
<evidence type="ECO:0000256" key="5">
    <source>
        <dbReference type="ARBA" id="ARBA00041420"/>
    </source>
</evidence>
<evidence type="ECO:0000256" key="2">
    <source>
        <dbReference type="ARBA" id="ARBA00036535"/>
    </source>
</evidence>
<dbReference type="GO" id="GO:0003723">
    <property type="term" value="F:RNA binding"/>
    <property type="evidence" value="ECO:0007669"/>
    <property type="project" value="UniProtKB-KW"/>
</dbReference>
<keyword evidence="10" id="KW-0694">RNA-binding</keyword>
<dbReference type="Pfam" id="PF01479">
    <property type="entry name" value="S4"/>
    <property type="match status" value="1"/>
</dbReference>
<dbReference type="InterPro" id="IPR002942">
    <property type="entry name" value="S4_RNA-bd"/>
</dbReference>
<dbReference type="STRING" id="1172194.WQQ_37750"/>
<dbReference type="Proteomes" id="UP000003704">
    <property type="component" value="Unassembled WGS sequence"/>
</dbReference>
<comment type="catalytic activity">
    <reaction evidence="2">
        <text>uridine(2604) in 23S rRNA = pseudouridine(2604) in 23S rRNA</text>
        <dbReference type="Rhea" id="RHEA:38875"/>
        <dbReference type="Rhea" id="RHEA-COMP:10093"/>
        <dbReference type="Rhea" id="RHEA-COMP:10094"/>
        <dbReference type="ChEBI" id="CHEBI:65314"/>
        <dbReference type="ChEBI" id="CHEBI:65315"/>
        <dbReference type="EC" id="5.4.99.21"/>
    </reaction>
</comment>
<dbReference type="EMBL" id="AKGD01000003">
    <property type="protein sequence ID" value="EIT68580.1"/>
    <property type="molecule type" value="Genomic_DNA"/>
</dbReference>
<dbReference type="SUPFAM" id="SSF55120">
    <property type="entry name" value="Pseudouridine synthase"/>
    <property type="match status" value="1"/>
</dbReference>
<dbReference type="GO" id="GO:0160138">
    <property type="term" value="F:23S rRNA pseudouridine(2604) synthase activity"/>
    <property type="evidence" value="ECO:0007669"/>
    <property type="project" value="UniProtKB-EC"/>
</dbReference>
<evidence type="ECO:0000256" key="10">
    <source>
        <dbReference type="PROSITE-ProRule" id="PRU00182"/>
    </source>
</evidence>
<comment type="caution">
    <text evidence="12">The sequence shown here is derived from an EMBL/GenBank/DDBJ whole genome shotgun (WGS) entry which is preliminary data.</text>
</comment>
<gene>
    <name evidence="12" type="ORF">WQQ_37750</name>
</gene>
<feature type="domain" description="RNA-binding S4" evidence="11">
    <location>
        <begin position="5"/>
        <end position="64"/>
    </location>
</feature>
<comment type="catalytic activity">
    <reaction evidence="1">
        <text>uridine(35) in tRNA(Tyr) = pseudouridine(35) in tRNA(Tyr)</text>
        <dbReference type="Rhea" id="RHEA:60556"/>
        <dbReference type="Rhea" id="RHEA-COMP:15607"/>
        <dbReference type="Rhea" id="RHEA-COMP:15608"/>
        <dbReference type="ChEBI" id="CHEBI:65314"/>
        <dbReference type="ChEBI" id="CHEBI:65315"/>
    </reaction>
</comment>
<dbReference type="AlphaFoldDB" id="I8T3U4"/>
<dbReference type="InterPro" id="IPR020103">
    <property type="entry name" value="PsdUridine_synth_cat_dom_sf"/>
</dbReference>
<evidence type="ECO:0000256" key="4">
    <source>
        <dbReference type="ARBA" id="ARBA00039989"/>
    </source>
</evidence>
<organism evidence="12 13">
    <name type="scientific">Hydrocarboniphaga effusa AP103</name>
    <dbReference type="NCBI Taxonomy" id="1172194"/>
    <lineage>
        <taxon>Bacteria</taxon>
        <taxon>Pseudomonadati</taxon>
        <taxon>Pseudomonadota</taxon>
        <taxon>Gammaproteobacteria</taxon>
        <taxon>Nevskiales</taxon>
        <taxon>Nevskiaceae</taxon>
        <taxon>Hydrocarboniphaga</taxon>
    </lineage>
</organism>
<dbReference type="InterPro" id="IPR050343">
    <property type="entry name" value="RsuA_PseudoU_synthase"/>
</dbReference>
<reference evidence="12 13" key="1">
    <citation type="journal article" date="2012" name="J. Bacteriol.">
        <title>Genome Sequence of n-Alkane-Degrading Hydrocarboniphaga effusa Strain AP103T (ATCC BAA-332T).</title>
        <authorList>
            <person name="Chang H.K."/>
            <person name="Zylstra G.J."/>
            <person name="Chae J.C."/>
        </authorList>
    </citation>
    <scope>NUCLEOTIDE SEQUENCE [LARGE SCALE GENOMIC DNA]</scope>
    <source>
        <strain evidence="12 13">AP103</strain>
    </source>
</reference>
<keyword evidence="13" id="KW-1185">Reference proteome</keyword>
<dbReference type="RefSeq" id="WP_007186710.1">
    <property type="nucleotide sequence ID" value="NZ_AKGD01000003.1"/>
</dbReference>
<dbReference type="Gene3D" id="3.30.2350.10">
    <property type="entry name" value="Pseudouridine synthase"/>
    <property type="match status" value="1"/>
</dbReference>
<dbReference type="SUPFAM" id="SSF55174">
    <property type="entry name" value="Alpha-L RNA-binding motif"/>
    <property type="match status" value="1"/>
</dbReference>